<dbReference type="AlphaFoldDB" id="A0A3N2R9U3"/>
<evidence type="ECO:0000313" key="2">
    <source>
        <dbReference type="EMBL" id="ROU04183.1"/>
    </source>
</evidence>
<dbReference type="GO" id="GO:0005886">
    <property type="term" value="C:plasma membrane"/>
    <property type="evidence" value="ECO:0007669"/>
    <property type="project" value="TreeGrafter"/>
</dbReference>
<protein>
    <submittedName>
        <fullName evidence="2">YdcF family protein</fullName>
    </submittedName>
</protein>
<name>A0A3N2R9U3_9RHOB</name>
<dbReference type="PANTHER" id="PTHR30336">
    <property type="entry name" value="INNER MEMBRANE PROTEIN, PROBABLE PERMEASE"/>
    <property type="match status" value="1"/>
</dbReference>
<feature type="domain" description="DUF218" evidence="1">
    <location>
        <begin position="47"/>
        <end position="180"/>
    </location>
</feature>
<dbReference type="CDD" id="cd06259">
    <property type="entry name" value="YdcF-like"/>
    <property type="match status" value="1"/>
</dbReference>
<dbReference type="Proteomes" id="UP000268016">
    <property type="component" value="Unassembled WGS sequence"/>
</dbReference>
<dbReference type="GO" id="GO:0043164">
    <property type="term" value="P:Gram-negative-bacterium-type cell wall biogenesis"/>
    <property type="evidence" value="ECO:0007669"/>
    <property type="project" value="TreeGrafter"/>
</dbReference>
<dbReference type="InterPro" id="IPR051599">
    <property type="entry name" value="Cell_Envelope_Assoc"/>
</dbReference>
<dbReference type="Pfam" id="PF02698">
    <property type="entry name" value="DUF218"/>
    <property type="match status" value="1"/>
</dbReference>
<dbReference type="GO" id="GO:0000270">
    <property type="term" value="P:peptidoglycan metabolic process"/>
    <property type="evidence" value="ECO:0007669"/>
    <property type="project" value="TreeGrafter"/>
</dbReference>
<organism evidence="2 3">
    <name type="scientific">Histidinibacterium lentulum</name>
    <dbReference type="NCBI Taxonomy" id="2480588"/>
    <lineage>
        <taxon>Bacteria</taxon>
        <taxon>Pseudomonadati</taxon>
        <taxon>Pseudomonadota</taxon>
        <taxon>Alphaproteobacteria</taxon>
        <taxon>Rhodobacterales</taxon>
        <taxon>Paracoccaceae</taxon>
        <taxon>Histidinibacterium</taxon>
    </lineage>
</organism>
<reference evidence="2 3" key="1">
    <citation type="submission" date="2018-10" db="EMBL/GenBank/DDBJ databases">
        <title>Histidinibacterium lentulum gen. nov., sp. nov., a marine bacterium from the culture broth of Picochlorum sp. 122.</title>
        <authorList>
            <person name="Wang G."/>
        </authorList>
    </citation>
    <scope>NUCLEOTIDE SEQUENCE [LARGE SCALE GENOMIC DNA]</scope>
    <source>
        <strain evidence="2 3">B17</strain>
    </source>
</reference>
<dbReference type="EMBL" id="RDRB01000001">
    <property type="protein sequence ID" value="ROU04183.1"/>
    <property type="molecule type" value="Genomic_DNA"/>
</dbReference>
<sequence>MRRLLRTLAGLVLIAVALYGIGFAGGLGSALLTPSCATLKTREARFDLAVVLSSGMQAGGTLGPVTADRLMAGVGLYEAGTVARLHMTGDGLPQSPVSAGGAMRDKAIAEGVPPDLVTAEEHSRSTLESALLSRGETADADTIVLVSSGFHLWRAAASMAWAGTPVDATCHPAAMTDPSELLEKAHYEALRWGPNALRALLWSAADLIGLSERLPDWWLA</sequence>
<keyword evidence="3" id="KW-1185">Reference proteome</keyword>
<accession>A0A3N2R9U3</accession>
<dbReference type="PANTHER" id="PTHR30336:SF4">
    <property type="entry name" value="ENVELOPE BIOGENESIS FACTOR ELYC"/>
    <property type="match status" value="1"/>
</dbReference>
<dbReference type="OrthoDB" id="9809813at2"/>
<evidence type="ECO:0000313" key="3">
    <source>
        <dbReference type="Proteomes" id="UP000268016"/>
    </source>
</evidence>
<dbReference type="RefSeq" id="WP_123640592.1">
    <property type="nucleotide sequence ID" value="NZ_ML119081.1"/>
</dbReference>
<dbReference type="InterPro" id="IPR003848">
    <property type="entry name" value="DUF218"/>
</dbReference>
<evidence type="ECO:0000259" key="1">
    <source>
        <dbReference type="Pfam" id="PF02698"/>
    </source>
</evidence>
<comment type="caution">
    <text evidence="2">The sequence shown here is derived from an EMBL/GenBank/DDBJ whole genome shotgun (WGS) entry which is preliminary data.</text>
</comment>
<gene>
    <name evidence="2" type="ORF">EAT49_01980</name>
</gene>
<proteinExistence type="predicted"/>